<keyword evidence="10 17" id="KW-0547">Nucleotide-binding</keyword>
<evidence type="ECO:0000313" key="21">
    <source>
        <dbReference type="Proteomes" id="UP000694545"/>
    </source>
</evidence>
<dbReference type="InterPro" id="IPR019775">
    <property type="entry name" value="WD40_repeat_CS"/>
</dbReference>
<feature type="domain" description="Kinesin motor" evidence="19">
    <location>
        <begin position="1"/>
        <end position="357"/>
    </location>
</feature>
<dbReference type="SMART" id="SM00129">
    <property type="entry name" value="KISc"/>
    <property type="match status" value="1"/>
</dbReference>
<reference evidence="20" key="2">
    <citation type="submission" date="2025-09" db="UniProtKB">
        <authorList>
            <consortium name="Ensembl"/>
        </authorList>
    </citation>
    <scope>IDENTIFICATION</scope>
</reference>
<evidence type="ECO:0000256" key="7">
    <source>
        <dbReference type="ARBA" id="ARBA00022574"/>
    </source>
</evidence>
<dbReference type="InterPro" id="IPR056532">
    <property type="entry name" value="KIF21A/B_hel_2"/>
</dbReference>
<evidence type="ECO:0000256" key="15">
    <source>
        <dbReference type="ARBA" id="ARBA00023273"/>
    </source>
</evidence>
<dbReference type="SUPFAM" id="SSF52540">
    <property type="entry name" value="P-loop containing nucleoside triphosphate hydrolases"/>
    <property type="match status" value="1"/>
</dbReference>
<dbReference type="FunFam" id="3.40.850.10:FF:000011">
    <property type="entry name" value="Kinesin family member 21A"/>
    <property type="match status" value="1"/>
</dbReference>
<evidence type="ECO:0000256" key="2">
    <source>
        <dbReference type="ARBA" id="ARBA00004279"/>
    </source>
</evidence>
<dbReference type="SUPFAM" id="SSF50978">
    <property type="entry name" value="WD40 repeat-like"/>
    <property type="match status" value="1"/>
</dbReference>
<dbReference type="GO" id="GO:0007052">
    <property type="term" value="P:mitotic spindle organization"/>
    <property type="evidence" value="ECO:0007669"/>
    <property type="project" value="TreeGrafter"/>
</dbReference>
<dbReference type="GO" id="GO:0007018">
    <property type="term" value="P:microtubule-based movement"/>
    <property type="evidence" value="ECO:0007669"/>
    <property type="project" value="InterPro"/>
</dbReference>
<feature type="repeat" description="WD" evidence="16">
    <location>
        <begin position="1336"/>
        <end position="1377"/>
    </location>
</feature>
<comment type="subcellular location">
    <subcellularLocation>
        <location evidence="3">Cell projection</location>
        <location evidence="3">Axon</location>
    </subcellularLocation>
    <subcellularLocation>
        <location evidence="2">Cell projection</location>
        <location evidence="2">Dendrite</location>
    </subcellularLocation>
    <subcellularLocation>
        <location evidence="4">Cell projection</location>
        <location evidence="4">Growth cone</location>
    </subcellularLocation>
    <subcellularLocation>
        <location evidence="1">Cytoplasm</location>
        <location evidence="1">Cytoskeleton</location>
    </subcellularLocation>
</comment>
<dbReference type="PROSITE" id="PS50082">
    <property type="entry name" value="WD_REPEATS_2"/>
    <property type="match status" value="3"/>
</dbReference>
<dbReference type="GO" id="GO:0005524">
    <property type="term" value="F:ATP binding"/>
    <property type="evidence" value="ECO:0007669"/>
    <property type="project" value="UniProtKB-UniRule"/>
</dbReference>
<evidence type="ECO:0000256" key="17">
    <source>
        <dbReference type="PROSITE-ProRule" id="PRU00283"/>
    </source>
</evidence>
<dbReference type="GO" id="GO:0003777">
    <property type="term" value="F:microtubule motor activity"/>
    <property type="evidence" value="ECO:0007669"/>
    <property type="project" value="InterPro"/>
</dbReference>
<dbReference type="InterPro" id="IPR019821">
    <property type="entry name" value="Kinesin_motor_CS"/>
</dbReference>
<evidence type="ECO:0000256" key="10">
    <source>
        <dbReference type="ARBA" id="ARBA00022741"/>
    </source>
</evidence>
<evidence type="ECO:0000256" key="4">
    <source>
        <dbReference type="ARBA" id="ARBA00004624"/>
    </source>
</evidence>
<keyword evidence="7 16" id="KW-0853">WD repeat</keyword>
<accession>A0A8D2JKU3</accession>
<keyword evidence="14" id="KW-0206">Cytoskeleton</keyword>
<dbReference type="Pfam" id="PF23204">
    <property type="entry name" value="KIF21A_2nd"/>
    <property type="match status" value="1"/>
</dbReference>
<dbReference type="FunFam" id="2.130.10.10:FF:000104">
    <property type="entry name" value="Kinesin family member 21A"/>
    <property type="match status" value="1"/>
</dbReference>
<evidence type="ECO:0000256" key="18">
    <source>
        <dbReference type="SAM" id="Coils"/>
    </source>
</evidence>
<dbReference type="InterPro" id="IPR036961">
    <property type="entry name" value="Kinesin_motor_dom_sf"/>
</dbReference>
<dbReference type="CDD" id="cd01372">
    <property type="entry name" value="KISc_KIF4"/>
    <property type="match status" value="1"/>
</dbReference>
<dbReference type="Proteomes" id="UP000694545">
    <property type="component" value="Unplaced"/>
</dbReference>
<dbReference type="Pfam" id="PF23203">
    <property type="entry name" value="KIF21A"/>
    <property type="match status" value="1"/>
</dbReference>
<dbReference type="PROSITE" id="PS00678">
    <property type="entry name" value="WD_REPEATS_1"/>
    <property type="match status" value="1"/>
</dbReference>
<keyword evidence="8" id="KW-0493">Microtubule</keyword>
<dbReference type="Gene3D" id="2.130.10.10">
    <property type="entry name" value="YVTN repeat-like/Quinoprotein amine dehydrogenase"/>
    <property type="match status" value="3"/>
</dbReference>
<dbReference type="InterPro" id="IPR056533">
    <property type="entry name" value="KIF21A/B_hel_1"/>
</dbReference>
<feature type="binding site" evidence="17">
    <location>
        <begin position="74"/>
        <end position="81"/>
    </location>
    <ligand>
        <name>ATP</name>
        <dbReference type="ChEBI" id="CHEBI:30616"/>
    </ligand>
</feature>
<dbReference type="CDD" id="cd00200">
    <property type="entry name" value="WD40"/>
    <property type="match status" value="1"/>
</dbReference>
<dbReference type="Ensembl" id="ENSVKKT00000013268.1">
    <property type="protein sequence ID" value="ENSVKKP00000012953.1"/>
    <property type="gene ID" value="ENSVKKG00000006124.1"/>
</dbReference>
<dbReference type="PRINTS" id="PR00380">
    <property type="entry name" value="KINESINHEAVY"/>
</dbReference>
<evidence type="ECO:0000256" key="1">
    <source>
        <dbReference type="ARBA" id="ARBA00004245"/>
    </source>
</evidence>
<evidence type="ECO:0000259" key="19">
    <source>
        <dbReference type="PROSITE" id="PS50067"/>
    </source>
</evidence>
<dbReference type="InterPro" id="IPR001752">
    <property type="entry name" value="Kinesin_motor_dom"/>
</dbReference>
<dbReference type="Pfam" id="PF25764">
    <property type="entry name" value="KIF21A_4th"/>
    <property type="match status" value="1"/>
</dbReference>
<evidence type="ECO:0000256" key="13">
    <source>
        <dbReference type="ARBA" id="ARBA00023175"/>
    </source>
</evidence>
<keyword evidence="13 17" id="KW-0505">Motor protein</keyword>
<evidence type="ECO:0000256" key="16">
    <source>
        <dbReference type="PROSITE-ProRule" id="PRU00221"/>
    </source>
</evidence>
<reference evidence="20" key="1">
    <citation type="submission" date="2025-08" db="UniProtKB">
        <authorList>
            <consortium name="Ensembl"/>
        </authorList>
    </citation>
    <scope>IDENTIFICATION</scope>
</reference>
<dbReference type="PROSITE" id="PS50294">
    <property type="entry name" value="WD_REPEATS_REGION"/>
    <property type="match status" value="1"/>
</dbReference>
<dbReference type="GO" id="GO:0005874">
    <property type="term" value="C:microtubule"/>
    <property type="evidence" value="ECO:0007669"/>
    <property type="project" value="UniProtKB-KW"/>
</dbReference>
<keyword evidence="6" id="KW-0597">Phosphoprotein</keyword>
<evidence type="ECO:0000256" key="6">
    <source>
        <dbReference type="ARBA" id="ARBA00022553"/>
    </source>
</evidence>
<evidence type="ECO:0000256" key="14">
    <source>
        <dbReference type="ARBA" id="ARBA00023212"/>
    </source>
</evidence>
<dbReference type="InterPro" id="IPR001680">
    <property type="entry name" value="WD40_rpt"/>
</dbReference>
<evidence type="ECO:0000256" key="9">
    <source>
        <dbReference type="ARBA" id="ARBA00022737"/>
    </source>
</evidence>
<keyword evidence="15" id="KW-0966">Cell projection</keyword>
<evidence type="ECO:0000256" key="12">
    <source>
        <dbReference type="ARBA" id="ARBA00023054"/>
    </source>
</evidence>
<feature type="coiled-coil region" evidence="18">
    <location>
        <begin position="803"/>
        <end position="865"/>
    </location>
</feature>
<protein>
    <submittedName>
        <fullName evidence="20">Kinesin family member 21B</fullName>
    </submittedName>
</protein>
<dbReference type="InterPro" id="IPR027640">
    <property type="entry name" value="Kinesin-like_fam"/>
</dbReference>
<dbReference type="SMART" id="SM00320">
    <property type="entry name" value="WD40"/>
    <property type="match status" value="7"/>
</dbReference>
<keyword evidence="9" id="KW-0677">Repeat</keyword>
<dbReference type="GO" id="GO:0030425">
    <property type="term" value="C:dendrite"/>
    <property type="evidence" value="ECO:0007669"/>
    <property type="project" value="UniProtKB-SubCell"/>
</dbReference>
<proteinExistence type="inferred from homology"/>
<dbReference type="Pfam" id="PF00225">
    <property type="entry name" value="Kinesin"/>
    <property type="match status" value="1"/>
</dbReference>
<dbReference type="PROSITE" id="PS00411">
    <property type="entry name" value="KINESIN_MOTOR_1"/>
    <property type="match status" value="1"/>
</dbReference>
<keyword evidence="12 18" id="KW-0175">Coiled coil</keyword>
<dbReference type="PANTHER" id="PTHR47969">
    <property type="entry name" value="CHROMOSOME-ASSOCIATED KINESIN KIF4A-RELATED"/>
    <property type="match status" value="1"/>
</dbReference>
<keyword evidence="21" id="KW-1185">Reference proteome</keyword>
<dbReference type="FunFam" id="2.130.10.10:FF:000164">
    <property type="entry name" value="Kinesin family member 21A"/>
    <property type="match status" value="1"/>
</dbReference>
<dbReference type="InterPro" id="IPR027417">
    <property type="entry name" value="P-loop_NTPase"/>
</dbReference>
<dbReference type="Gene3D" id="3.40.850.10">
    <property type="entry name" value="Kinesin motor domain"/>
    <property type="match status" value="1"/>
</dbReference>
<dbReference type="GO" id="GO:0008017">
    <property type="term" value="F:microtubule binding"/>
    <property type="evidence" value="ECO:0007669"/>
    <property type="project" value="InterPro"/>
</dbReference>
<feature type="coiled-coil region" evidence="18">
    <location>
        <begin position="560"/>
        <end position="742"/>
    </location>
</feature>
<evidence type="ECO:0000313" key="20">
    <source>
        <dbReference type="Ensembl" id="ENSVKKP00000012953.1"/>
    </source>
</evidence>
<name>A0A8D2JKU3_VARKO</name>
<evidence type="ECO:0000256" key="5">
    <source>
        <dbReference type="ARBA" id="ARBA00022490"/>
    </source>
</evidence>
<feature type="coiled-coil region" evidence="18">
    <location>
        <begin position="365"/>
        <end position="392"/>
    </location>
</feature>
<dbReference type="InterPro" id="IPR015943">
    <property type="entry name" value="WD40/YVTN_repeat-like_dom_sf"/>
</dbReference>
<sequence length="1464" mass="163142">RIRPQMPKEKIEGCHICTSVTPGEPQVLLGKDKAFTYDFVFDLDTWQEQIYTTCVNKLIEGCFEGYNATVLAYGQTGAGKTYTMGTGFDMSISEDESGIIPRAIAHLFSGIEERKRAAQEQGVPAPEFKVSAQFLELYNEEILDLFDSTRDPDSRHRKSNIKIHEDASGGIYTTGVTSRLIGSQDELIQCLKQGALSRTTASTQMNVQSSRSHAIFTIHLCQMRAEPSTDEVNGDTNSLLEGSQATSEYETRTAKFHFVDLAGSERLKRTGATGERAKEGISINCGLLALGNVISALGDQSKRALHVPYRDSKLTRLLQDSLGGNSQTIMIACVSPSDRDFMETLNTLKYANRARNIKNKVVVNQDKTSQQISALRAEIARLQMELMEYKAGKRVIGEDGSEGYSDLFQENTMLQKENTTLRMRVKAMQEAIDAINIRVTHLMSQEANLILAKAGEIVRAPVSGLQTKLLESEAMNESLRRSLSRVSSRLPYSLGLSPGPGLGTSNSPTISVDEETSEILQWAKQDVERLKKETKLRRKSVCFLSFSPLIYLAANFQADLADLTCEIEIKQKLIDELENSQRRLQTLKHQYEEKLILLQNKIRDTQLERDRVLQNLSSMECYTEEKANKIKADYEKRLREMNRDLQKLQAAQKEHARLLKNQSRYERELKKLHAEVAEMKKAKVALMKQMREEQQRRRLAETKRNREIAQLKKEQRRQEFQIRALESQKRQQEIVLRRKTQEVSGSLTGNGKIMLFGAYCITSLGRKKFPKKGTNQSFSKTARLKWQSLERRVFDIVMQRMTVINLESDMERLIKKREELSLMQETLLGKREKLQTENPEELKGLQELNEEIEVLAANIDYINDSISDCQATIMQIEETKEELDSTDTSVVISSCSLAEARLLLDNFLKASIDKSLQVAQKEAQIRLLEGRLRQTDMTGSSQNHHILDALREKAESHPELQALIHNVQQGGNLKSHFLDMVLRSVPPTHIPLLLAARDRSTVAVDPIPTVGLESLLALAPLLCFHTPLAILLPVKRGDWNAAAEGSHFSTSSSSPSCFSFRKPLSLSIILFLPHARGIINPVGGSRSARTAPLQCIAVAEGHTKPVLCLDATDELLFSGSKDRSCKMWNLVTGQEIASLKGHPNNVVSIKYSSHSGLVFTVSTSYIKVWDIRDSAKCIRTLTSSGQVISGDACAGTTTRTITSVQGEHQINQIALNPTGTTLYAATGNSVRIWELNRLQPIGKLTGHIGPVMCLTVNRTASNHDLVVTGSKDHYVKMFEIAEGVGGNVGPTHNFEPPHYDGIECLAIQGDVLFSGSRDNGVKKWDLEQQELIQQIPNAHKDWVCALAFVPSRPMLLSACRGGTVKVWNVDNFTPVGEIKGHDSPINAICTNSKHIFTASRCVCVEWALLCPKRALECLSCFDPIISGLTQPSSTCCPPCGLDGSSQDGEPAGIRLRKSKLSCSR</sequence>
<evidence type="ECO:0000256" key="8">
    <source>
        <dbReference type="ARBA" id="ARBA00022701"/>
    </source>
</evidence>
<comment type="similarity">
    <text evidence="17">Belongs to the TRAFAC class myosin-kinesin ATPase superfamily. Kinesin family.</text>
</comment>
<dbReference type="GO" id="GO:0030426">
    <property type="term" value="C:growth cone"/>
    <property type="evidence" value="ECO:0007669"/>
    <property type="project" value="UniProtKB-SubCell"/>
</dbReference>
<dbReference type="GO" id="GO:0005875">
    <property type="term" value="C:microtubule associated complex"/>
    <property type="evidence" value="ECO:0007669"/>
    <property type="project" value="TreeGrafter"/>
</dbReference>
<evidence type="ECO:0000256" key="11">
    <source>
        <dbReference type="ARBA" id="ARBA00022840"/>
    </source>
</evidence>
<dbReference type="PROSITE" id="PS50067">
    <property type="entry name" value="KINESIN_MOTOR_2"/>
    <property type="match status" value="1"/>
</dbReference>
<dbReference type="SUPFAM" id="SSF46579">
    <property type="entry name" value="Prefoldin"/>
    <property type="match status" value="1"/>
</dbReference>
<organism evidence="20 21">
    <name type="scientific">Varanus komodoensis</name>
    <name type="common">Komodo dragon</name>
    <dbReference type="NCBI Taxonomy" id="61221"/>
    <lineage>
        <taxon>Eukaryota</taxon>
        <taxon>Metazoa</taxon>
        <taxon>Chordata</taxon>
        <taxon>Craniata</taxon>
        <taxon>Vertebrata</taxon>
        <taxon>Euteleostomi</taxon>
        <taxon>Lepidosauria</taxon>
        <taxon>Squamata</taxon>
        <taxon>Bifurcata</taxon>
        <taxon>Unidentata</taxon>
        <taxon>Episquamata</taxon>
        <taxon>Toxicofera</taxon>
        <taxon>Anguimorpha</taxon>
        <taxon>Paleoanguimorpha</taxon>
        <taxon>Varanoidea</taxon>
        <taxon>Varanidae</taxon>
        <taxon>Varanus</taxon>
    </lineage>
</organism>
<evidence type="ECO:0000256" key="3">
    <source>
        <dbReference type="ARBA" id="ARBA00004489"/>
    </source>
</evidence>
<feature type="repeat" description="WD" evidence="16">
    <location>
        <begin position="1295"/>
        <end position="1334"/>
    </location>
</feature>
<dbReference type="CDD" id="cd22262">
    <property type="entry name" value="Rcc_KIF21B"/>
    <property type="match status" value="1"/>
</dbReference>
<feature type="repeat" description="WD" evidence="16">
    <location>
        <begin position="1099"/>
        <end position="1138"/>
    </location>
</feature>
<keyword evidence="5" id="KW-0963">Cytoplasm</keyword>
<dbReference type="PANTHER" id="PTHR47969:SF32">
    <property type="entry name" value="KINESIN-LIKE PROTEIN KIF21B ISOFORM X1"/>
    <property type="match status" value="1"/>
</dbReference>
<keyword evidence="11 17" id="KW-0067">ATP-binding</keyword>
<dbReference type="Pfam" id="PF00400">
    <property type="entry name" value="WD40"/>
    <property type="match status" value="4"/>
</dbReference>
<dbReference type="GO" id="GO:0051231">
    <property type="term" value="P:spindle elongation"/>
    <property type="evidence" value="ECO:0007669"/>
    <property type="project" value="TreeGrafter"/>
</dbReference>
<dbReference type="InterPro" id="IPR036322">
    <property type="entry name" value="WD40_repeat_dom_sf"/>
</dbReference>